<dbReference type="PANTHER" id="PTHR16166">
    <property type="entry name" value="VACUOLAR PROTEIN SORTING-ASSOCIATED PROTEIN VPS13"/>
    <property type="match status" value="1"/>
</dbReference>
<feature type="compositionally biased region" description="Polar residues" evidence="2">
    <location>
        <begin position="380"/>
        <end position="393"/>
    </location>
</feature>
<dbReference type="GO" id="GO:0006623">
    <property type="term" value="P:protein targeting to vacuole"/>
    <property type="evidence" value="ECO:0007669"/>
    <property type="project" value="TreeGrafter"/>
</dbReference>
<organism evidence="4 5">
    <name type="scientific">Prymnesium parvum</name>
    <name type="common">Toxic golden alga</name>
    <dbReference type="NCBI Taxonomy" id="97485"/>
    <lineage>
        <taxon>Eukaryota</taxon>
        <taxon>Haptista</taxon>
        <taxon>Haptophyta</taxon>
        <taxon>Prymnesiophyceae</taxon>
        <taxon>Prymnesiales</taxon>
        <taxon>Prymnesiaceae</taxon>
        <taxon>Prymnesium</taxon>
    </lineage>
</organism>
<dbReference type="Pfam" id="PF00168">
    <property type="entry name" value="C2"/>
    <property type="match status" value="1"/>
</dbReference>
<comment type="similarity">
    <text evidence="1">Belongs to the VPS13 family.</text>
</comment>
<sequence>MSLRRGASTVDARVTSQMVVLTRTQRALEEPASSFLAPSGSGTRWANALSLIVRHTAIVILPDLVNTFDALVLGGASTAYSISFEGVYCILPSSMKSEMGKFAFCIGLDDGQATPSASQGGSGSDSGNISRQASERDASPKPMRESSIDVRASAALDGDPMSNKCVPNAGEFLHVSSQPGREAVYFNCKTHMLTILVDVRFLEDGHYFVSMAGLAENQYVLEPTLLCVEHSASLPGTCFCVNDPTVGVGKTDLHVFERMVNISVNHHAGLSTSRVVVADVGAARAAGTEVILRSNLTIRNTLHVKVHVLFEELYPSADDDEDTRVYEVLQPSGTFHVPLHLTSNTRLAVRPFGTNDEHRGWESLSPAFPGKNDAHIDNLSDAQQPNMPSSQQRYGRGPVLGDPAPLNSGEGDSVDNPARRDSVDNIEVPEPRLAAFSIAQPGRIRRDTIMNFIVDNEITREREEEAIDGLPIGEHCEVLSSFMLEENTEIYLQLRYNEDALESGSEYVGDLDERLYGAAERDLAVSSVGSSGRDPQKASRDALELSRREALKQEATEAAAATAGTWREQKQLLPVLAFERSQMPTTRTQQVAAVGFKRSKASIVRFDLNEQMQVWAELTGGGDSQPVRIILYTDVCLLNQTTLQLAPYQEDKTPILKADMNPLNGDSRLKPEALYLLCCREKSHRLLDKLRLKVTGVNSTTTRNQQLDFDGEEFRLSSSPSLGSNIAAGIAEDQEERCKNAALGSLRICEPHERILLDSISESFSSPILTKVAYYGEAWLDGARGILGVNTRLQPQELVPSTAIIAIKPRFVLVNRLAEPVQFFPTSARLLSDGEALRLSNAPAHLTDVIRPSSGSLSAEQNWFSRHLGEEIGDLPEELQQLSGMPAAPPAAVTPIYAFNYSNTDVAALRIYLRVATQDGTWSVPLPLNEARTFYFFAEKWRGSQTMQAAGPPRLIRVSIHEQVPTVFITVEDATLTPPSCIRNDTHDQTVWYSIWFNEKQRENWHKLKPGRKLKSELQRRSDLSADIRQSLMDYHSALGVSIVWYNSQPTGASARGPIMKISIRMSDPEAEDQDYDSLLRNSEICEFDFSELYRVQEIQPSAKSDGVSSSVYGRVRMHENLPNTRLLLVSSLRERREQIDEEIDQMLEAREARDSVDSGVESKTFRQFLPSALLERAKDSHASLASSTSATAREIKCSPIDDPWHWVGFEVNLHGISVALIDSTPSAPSELLQLNLRGIRFDYVESKEIGMRCDFTLRNLSIDNLLPDNYNPVLLDAAGHSEVDSFDRDASQRGAMPSLAITVDRRGHFNYRSISAKLAPVRLVLDLSLLKALSRMGSSGTIDHRGLEIACSPRLRMAFNDLRAQGITLPTEMIRLEEVDTVYTYLKHVKFHSMELHITVAMASTYVSDPTKDLLEMIELLLPQVPRALEPVLPVLSNLANVTDATFHVKPYETKDSFTTSIVQVVHEASSFWAAQLMRIFLSALGSMDMFGNPFGLLRRVQTTTVQAGKHAMEGVRTRNVESFGKMVIELLHGFIGGSADSLSKMLRSLHGCVSTLGLTTSHNRRLVARERPRDILQGIEASRRVLCTTIADACQSVYTTPCQSGKRGGTGVLLKQLGASTCQCLASPLTGLLGSMAVLLSSVDSTTRKLTARKEMQRSRPPRIFEPGLPRLFLLQDNMVVRLQIVLESVHGVTGLGKSGTLKVTVQLISGRDSSYVIESHSTREINWPRVRQWEEVVSLKPDAMDDEIVLQLSHSVGSGPLSHTRIVGEARMRVCDVNDEIVKSRIAEMSTDLSYQERDAVTLSTGRSSARSTCLPDQQTRPSQMSLSTTSGPVTRGIYNWVAGNKWRMTRHAAKAVLLERGSITPSNRPLRRASTNFAEAVGLDDAAMQKHYAALKVQTAMSIWQKTNMMHVYDLAVLRVKILHVSKLPNLDAMGTSDPYCVFTIEGKHTNLRRQTKIGRGEGGRHLRAENGTLNVWWGQHFDCFVRLEPGMRLTLQVLDQDMFTPHRLIAKSRDLHLNHNELSELAINSSPPIEKRYMLYAPMQKGELGMRSCELSVSFEARVVPQRYETEAKGRPKSCKLLRPAAQVPDNGIPALPSSGSAVGTLNVRFKAWDGTRDEDLDNALWKHWAMQGRQVFDGPRDEAARVLEAVGRGL</sequence>
<reference evidence="4 5" key="1">
    <citation type="journal article" date="2024" name="Science">
        <title>Giant polyketide synthase enzymes in the biosynthesis of giant marine polyether toxins.</title>
        <authorList>
            <person name="Fallon T.R."/>
            <person name="Shende V.V."/>
            <person name="Wierzbicki I.H."/>
            <person name="Pendleton A.L."/>
            <person name="Watervoot N.F."/>
            <person name="Auber R.P."/>
            <person name="Gonzalez D.J."/>
            <person name="Wisecaver J.H."/>
            <person name="Moore B.S."/>
        </authorList>
    </citation>
    <scope>NUCLEOTIDE SEQUENCE [LARGE SCALE GENOMIC DNA]</scope>
    <source>
        <strain evidence="4 5">12B1</strain>
    </source>
</reference>
<evidence type="ECO:0000313" key="4">
    <source>
        <dbReference type="EMBL" id="KAL1525529.1"/>
    </source>
</evidence>
<feature type="compositionally biased region" description="Basic and acidic residues" evidence="2">
    <location>
        <begin position="133"/>
        <end position="146"/>
    </location>
</feature>
<evidence type="ECO:0000313" key="5">
    <source>
        <dbReference type="Proteomes" id="UP001515480"/>
    </source>
</evidence>
<dbReference type="SUPFAM" id="SSF49562">
    <property type="entry name" value="C2 domain (Calcium/lipid-binding domain, CaLB)"/>
    <property type="match status" value="1"/>
</dbReference>
<evidence type="ECO:0000256" key="1">
    <source>
        <dbReference type="ARBA" id="ARBA00006545"/>
    </source>
</evidence>
<feature type="region of interest" description="Disordered" evidence="2">
    <location>
        <begin position="526"/>
        <end position="546"/>
    </location>
</feature>
<name>A0AB34JUX9_PRYPA</name>
<feature type="region of interest" description="Disordered" evidence="2">
    <location>
        <begin position="115"/>
        <end position="146"/>
    </location>
</feature>
<feature type="domain" description="C2" evidence="3">
    <location>
        <begin position="1901"/>
        <end position="2042"/>
    </location>
</feature>
<feature type="compositionally biased region" description="Basic and acidic residues" evidence="2">
    <location>
        <begin position="534"/>
        <end position="546"/>
    </location>
</feature>
<accession>A0AB34JUX9</accession>
<dbReference type="PANTHER" id="PTHR16166:SF93">
    <property type="entry name" value="INTERMEMBRANE LIPID TRANSFER PROTEIN VPS13"/>
    <property type="match status" value="1"/>
</dbReference>
<dbReference type="InterPro" id="IPR000008">
    <property type="entry name" value="C2_dom"/>
</dbReference>
<dbReference type="Proteomes" id="UP001515480">
    <property type="component" value="Unassembled WGS sequence"/>
</dbReference>
<comment type="caution">
    <text evidence="4">The sequence shown here is derived from an EMBL/GenBank/DDBJ whole genome shotgun (WGS) entry which is preliminary data.</text>
</comment>
<evidence type="ECO:0000256" key="2">
    <source>
        <dbReference type="SAM" id="MobiDB-lite"/>
    </source>
</evidence>
<dbReference type="InterPro" id="IPR035892">
    <property type="entry name" value="C2_domain_sf"/>
</dbReference>
<dbReference type="Pfam" id="PF25036">
    <property type="entry name" value="VPS13_VAB"/>
    <property type="match status" value="1"/>
</dbReference>
<keyword evidence="5" id="KW-1185">Reference proteome</keyword>
<protein>
    <recommendedName>
        <fullName evidence="3">C2 domain-containing protein</fullName>
    </recommendedName>
</protein>
<evidence type="ECO:0000259" key="3">
    <source>
        <dbReference type="PROSITE" id="PS50004"/>
    </source>
</evidence>
<gene>
    <name evidence="4" type="ORF">AB1Y20_020385</name>
</gene>
<dbReference type="PROSITE" id="PS50004">
    <property type="entry name" value="C2"/>
    <property type="match status" value="1"/>
</dbReference>
<dbReference type="Gene3D" id="2.60.40.150">
    <property type="entry name" value="C2 domain"/>
    <property type="match status" value="1"/>
</dbReference>
<dbReference type="InterPro" id="IPR009543">
    <property type="entry name" value="VPS13_VAB"/>
</dbReference>
<dbReference type="CDD" id="cd00030">
    <property type="entry name" value="C2"/>
    <property type="match status" value="1"/>
</dbReference>
<feature type="region of interest" description="Disordered" evidence="2">
    <location>
        <begin position="1809"/>
        <end position="1833"/>
    </location>
</feature>
<dbReference type="InterPro" id="IPR026847">
    <property type="entry name" value="VPS13"/>
</dbReference>
<feature type="region of interest" description="Disordered" evidence="2">
    <location>
        <begin position="360"/>
        <end position="425"/>
    </location>
</feature>
<proteinExistence type="inferred from homology"/>
<dbReference type="EMBL" id="JBGBPQ010000004">
    <property type="protein sequence ID" value="KAL1525529.1"/>
    <property type="molecule type" value="Genomic_DNA"/>
</dbReference>
<dbReference type="GO" id="GO:0045053">
    <property type="term" value="P:protein retention in Golgi apparatus"/>
    <property type="evidence" value="ECO:0007669"/>
    <property type="project" value="TreeGrafter"/>
</dbReference>